<organism evidence="2 3">
    <name type="scientific">Cocos nucifera</name>
    <name type="common">Coconut palm</name>
    <dbReference type="NCBI Taxonomy" id="13894"/>
    <lineage>
        <taxon>Eukaryota</taxon>
        <taxon>Viridiplantae</taxon>
        <taxon>Streptophyta</taxon>
        <taxon>Embryophyta</taxon>
        <taxon>Tracheophyta</taxon>
        <taxon>Spermatophyta</taxon>
        <taxon>Magnoliopsida</taxon>
        <taxon>Liliopsida</taxon>
        <taxon>Arecaceae</taxon>
        <taxon>Arecoideae</taxon>
        <taxon>Cocoseae</taxon>
        <taxon>Attaleinae</taxon>
        <taxon>Cocos</taxon>
    </lineage>
</organism>
<feature type="compositionally biased region" description="Basic and acidic residues" evidence="1">
    <location>
        <begin position="36"/>
        <end position="47"/>
    </location>
</feature>
<proteinExistence type="predicted"/>
<dbReference type="EMBL" id="CM017879">
    <property type="protein sequence ID" value="KAG1358568.1"/>
    <property type="molecule type" value="Genomic_DNA"/>
</dbReference>
<comment type="caution">
    <text evidence="2">The sequence shown here is derived from an EMBL/GenBank/DDBJ whole genome shotgun (WGS) entry which is preliminary data.</text>
</comment>
<evidence type="ECO:0000313" key="2">
    <source>
        <dbReference type="EMBL" id="KAG1358568.1"/>
    </source>
</evidence>
<reference evidence="2" key="2">
    <citation type="submission" date="2019-07" db="EMBL/GenBank/DDBJ databases">
        <authorList>
            <person name="Yang Y."/>
            <person name="Bocs S."/>
            <person name="Baudouin L."/>
        </authorList>
    </citation>
    <scope>NUCLEOTIDE SEQUENCE</scope>
    <source>
        <tissue evidence="2">Spear leaf of Hainan Tall coconut</tissue>
    </source>
</reference>
<sequence length="168" mass="18356">MGTKVLSITEGSVSNAASQPPASSSLPTEGPMLEPPTDKERENGDDKKKKKAAIMKVEEKKKEAEIKVIKLEVRMLKSISEAAARAIKKLKASSEMKDLNITFDQKAFIKGIELCEGRMVRKFLELDLSFLEEEPDEEAGPSDVAADPSPIEVIVESSEPATEVPEPM</sequence>
<reference evidence="2" key="1">
    <citation type="journal article" date="2017" name="Gigascience">
        <title>The genome draft of coconut (Cocos nucifera).</title>
        <authorList>
            <person name="Xiao Y."/>
            <person name="Xu P."/>
            <person name="Fan H."/>
            <person name="Baudouin L."/>
            <person name="Xia W."/>
            <person name="Bocs S."/>
            <person name="Xu J."/>
            <person name="Li Q."/>
            <person name="Guo A."/>
            <person name="Zhou L."/>
            <person name="Li J."/>
            <person name="Wu Y."/>
            <person name="Ma Z."/>
            <person name="Armero A."/>
            <person name="Issali A.E."/>
            <person name="Liu N."/>
            <person name="Peng M."/>
            <person name="Yang Y."/>
        </authorList>
    </citation>
    <scope>NUCLEOTIDE SEQUENCE</scope>
    <source>
        <tissue evidence="2">Spear leaf of Hainan Tall coconut</tissue>
    </source>
</reference>
<evidence type="ECO:0000313" key="3">
    <source>
        <dbReference type="Proteomes" id="UP000797356"/>
    </source>
</evidence>
<name>A0A8K0IGJ4_COCNU</name>
<dbReference type="AlphaFoldDB" id="A0A8K0IGJ4"/>
<gene>
    <name evidence="2" type="ORF">COCNU_08G000140</name>
</gene>
<dbReference type="Proteomes" id="UP000797356">
    <property type="component" value="Chromosome 8"/>
</dbReference>
<evidence type="ECO:0000256" key="1">
    <source>
        <dbReference type="SAM" id="MobiDB-lite"/>
    </source>
</evidence>
<feature type="region of interest" description="Disordered" evidence="1">
    <location>
        <begin position="1"/>
        <end position="52"/>
    </location>
</feature>
<accession>A0A8K0IGJ4</accession>
<protein>
    <submittedName>
        <fullName evidence="2">Uncharacterized protein</fullName>
    </submittedName>
</protein>
<feature type="compositionally biased region" description="Low complexity" evidence="1">
    <location>
        <begin position="12"/>
        <end position="27"/>
    </location>
</feature>
<keyword evidence="3" id="KW-1185">Reference proteome</keyword>